<dbReference type="InterPro" id="IPR022659">
    <property type="entry name" value="Pr_cel_nuc_antig_CS"/>
</dbReference>
<dbReference type="PANTHER" id="PTHR11352:SF0">
    <property type="entry name" value="PROLIFERATING CELL NUCLEAR ANTIGEN"/>
    <property type="match status" value="1"/>
</dbReference>
<dbReference type="PROSITE" id="PS01251">
    <property type="entry name" value="PCNA_1"/>
    <property type="match status" value="1"/>
</dbReference>
<dbReference type="Gene3D" id="3.10.150.10">
    <property type="entry name" value="DNA Polymerase III, subunit A, domain 2"/>
    <property type="match status" value="1"/>
</dbReference>
<feature type="domain" description="Proliferating cell nuclear antigen PCNA C-terminal" evidence="7">
    <location>
        <begin position="295"/>
        <end position="362"/>
    </location>
</feature>
<keyword evidence="9" id="KW-1185">Reference proteome</keyword>
<feature type="compositionally biased region" description="Basic residues" evidence="5">
    <location>
        <begin position="265"/>
        <end position="291"/>
    </location>
</feature>
<evidence type="ECO:0000313" key="9">
    <source>
        <dbReference type="Proteomes" id="UP000054248"/>
    </source>
</evidence>
<dbReference type="Gene3D" id="3.70.10.10">
    <property type="match status" value="1"/>
</dbReference>
<reference evidence="9" key="2">
    <citation type="submission" date="2015-01" db="EMBL/GenBank/DDBJ databases">
        <title>Evolutionary Origins and Diversification of the Mycorrhizal Mutualists.</title>
        <authorList>
            <consortium name="DOE Joint Genome Institute"/>
            <consortium name="Mycorrhizal Genomics Consortium"/>
            <person name="Kohler A."/>
            <person name="Kuo A."/>
            <person name="Nagy L.G."/>
            <person name="Floudas D."/>
            <person name="Copeland A."/>
            <person name="Barry K.W."/>
            <person name="Cichocki N."/>
            <person name="Veneault-Fourrey C."/>
            <person name="LaButti K."/>
            <person name="Lindquist E.A."/>
            <person name="Lipzen A."/>
            <person name="Lundell T."/>
            <person name="Morin E."/>
            <person name="Murat C."/>
            <person name="Riley R."/>
            <person name="Ohm R."/>
            <person name="Sun H."/>
            <person name="Tunlid A."/>
            <person name="Henrissat B."/>
            <person name="Grigoriev I.V."/>
            <person name="Hibbett D.S."/>
            <person name="Martin F."/>
        </authorList>
    </citation>
    <scope>NUCLEOTIDE SEQUENCE [LARGE SCALE GENOMIC DNA]</scope>
    <source>
        <strain evidence="9">MUT 4182</strain>
    </source>
</reference>
<protein>
    <recommendedName>
        <fullName evidence="3">DNA sliding clamp PCNA</fullName>
    </recommendedName>
</protein>
<accession>A0A0C3QLM2</accession>
<dbReference type="Pfam" id="PF00705">
    <property type="entry name" value="PCNA_N"/>
    <property type="match status" value="1"/>
</dbReference>
<keyword evidence="4" id="KW-0235">DNA replication</keyword>
<feature type="compositionally biased region" description="Acidic residues" evidence="5">
    <location>
        <begin position="228"/>
        <end position="239"/>
    </location>
</feature>
<comment type="function">
    <text evidence="3">This protein is an auxiliary protein of DNA polymerase delta and is involved in the control of eukaryotic DNA replication by increasing the polymerase's processivity during elongation of the leading strand.</text>
</comment>
<comment type="subcellular location">
    <subcellularLocation>
        <location evidence="3">Nucleus</location>
    </subcellularLocation>
</comment>
<feature type="compositionally biased region" description="Acidic residues" evidence="5">
    <location>
        <begin position="204"/>
        <end position="213"/>
    </location>
</feature>
<organism evidence="8 9">
    <name type="scientific">Tulasnella calospora MUT 4182</name>
    <dbReference type="NCBI Taxonomy" id="1051891"/>
    <lineage>
        <taxon>Eukaryota</taxon>
        <taxon>Fungi</taxon>
        <taxon>Dikarya</taxon>
        <taxon>Basidiomycota</taxon>
        <taxon>Agaricomycotina</taxon>
        <taxon>Agaricomycetes</taxon>
        <taxon>Cantharellales</taxon>
        <taxon>Tulasnellaceae</taxon>
        <taxon>Tulasnella</taxon>
    </lineage>
</organism>
<dbReference type="GO" id="GO:0006272">
    <property type="term" value="P:leading strand elongation"/>
    <property type="evidence" value="ECO:0007669"/>
    <property type="project" value="TreeGrafter"/>
</dbReference>
<dbReference type="GO" id="GO:0006298">
    <property type="term" value="P:mismatch repair"/>
    <property type="evidence" value="ECO:0007669"/>
    <property type="project" value="TreeGrafter"/>
</dbReference>
<feature type="compositionally biased region" description="Acidic residues" evidence="5">
    <location>
        <begin position="246"/>
        <end position="262"/>
    </location>
</feature>
<dbReference type="EMBL" id="KN823007">
    <property type="protein sequence ID" value="KIO27559.1"/>
    <property type="molecule type" value="Genomic_DNA"/>
</dbReference>
<reference evidence="8 9" key="1">
    <citation type="submission" date="2014-04" db="EMBL/GenBank/DDBJ databases">
        <authorList>
            <consortium name="DOE Joint Genome Institute"/>
            <person name="Kuo A."/>
            <person name="Girlanda M."/>
            <person name="Perotto S."/>
            <person name="Kohler A."/>
            <person name="Nagy L.G."/>
            <person name="Floudas D."/>
            <person name="Copeland A."/>
            <person name="Barry K.W."/>
            <person name="Cichocki N."/>
            <person name="Veneault-Fourrey C."/>
            <person name="LaButti K."/>
            <person name="Lindquist E.A."/>
            <person name="Lipzen A."/>
            <person name="Lundell T."/>
            <person name="Morin E."/>
            <person name="Murat C."/>
            <person name="Sun H."/>
            <person name="Tunlid A."/>
            <person name="Henrissat B."/>
            <person name="Grigoriev I.V."/>
            <person name="Hibbett D.S."/>
            <person name="Martin F."/>
            <person name="Nordberg H.P."/>
            <person name="Cantor M.N."/>
            <person name="Hua S.X."/>
        </authorList>
    </citation>
    <scope>NUCLEOTIDE SEQUENCE [LARGE SCALE GENOMIC DNA]</scope>
    <source>
        <strain evidence="8 9">MUT 4182</strain>
    </source>
</reference>
<dbReference type="HOGENOM" id="CLU_043978_0_0_1"/>
<dbReference type="GO" id="GO:0030337">
    <property type="term" value="F:DNA polymerase processivity factor activity"/>
    <property type="evidence" value="ECO:0007669"/>
    <property type="project" value="InterPro"/>
</dbReference>
<keyword evidence="3" id="KW-0539">Nucleus</keyword>
<feature type="compositionally biased region" description="Basic and acidic residues" evidence="5">
    <location>
        <begin position="189"/>
        <end position="203"/>
    </location>
</feature>
<evidence type="ECO:0000259" key="6">
    <source>
        <dbReference type="Pfam" id="PF00705"/>
    </source>
</evidence>
<name>A0A0C3QLM2_9AGAM</name>
<dbReference type="InterPro" id="IPR022648">
    <property type="entry name" value="Pr_cel_nuc_antig_N"/>
</dbReference>
<feature type="domain" description="Proliferating cell nuclear antigen PCNA N-terminal" evidence="6">
    <location>
        <begin position="1"/>
        <end position="124"/>
    </location>
</feature>
<feature type="domain" description="Proliferating cell nuclear antigen PCNA C-terminal" evidence="7">
    <location>
        <begin position="127"/>
        <end position="185"/>
    </location>
</feature>
<dbReference type="GO" id="GO:0019985">
    <property type="term" value="P:translesion synthesis"/>
    <property type="evidence" value="ECO:0007669"/>
    <property type="project" value="TreeGrafter"/>
</dbReference>
<sequence>MIEAKMESPVVLKKILDAIKELVSDANFECNEEGLKLQAMDNSHVALVAVELNAESFMKYRCDRPMPLGVNLASLTKVIKCAKDDDTVTLRATDDQDILHLTYEAKNTDRIAEYDMKLMDIDADALGIPETDYDATVKLSSGEFLRIVRDLSGLGESVRIEVTKEGVRFISEGESANGSILLKQSGGGKIERVRQGNGVKKEDGADDDDDDEDSGKKKAVKVKKEARDDEDEEMEEDDGGSIQEESGSEAEPEEEDADEEEGSGSKKRKRSSKASASAKKKTKTAAKKGKKKADDDDEEEEGGATIHMNQHVNLTFSLKYLVNFAKSGSLSKNVHLKMSNEVPLLVQFVFGGGLISYYLAPKIGDE</sequence>
<dbReference type="FunFam" id="3.10.150.10:FF:000008">
    <property type="entry name" value="Proliferating cell nuclear antigen"/>
    <property type="match status" value="1"/>
</dbReference>
<dbReference type="PRINTS" id="PR00339">
    <property type="entry name" value="PCNACYCLIN"/>
</dbReference>
<dbReference type="AlphaFoldDB" id="A0A0C3QLM2"/>
<evidence type="ECO:0000256" key="1">
    <source>
        <dbReference type="ARBA" id="ARBA00010462"/>
    </source>
</evidence>
<evidence type="ECO:0000256" key="2">
    <source>
        <dbReference type="ARBA" id="ARBA00023125"/>
    </source>
</evidence>
<dbReference type="InterPro" id="IPR000730">
    <property type="entry name" value="Pr_cel_nuc_antig"/>
</dbReference>
<dbReference type="OrthoDB" id="534348at2759"/>
<feature type="region of interest" description="Disordered" evidence="5">
    <location>
        <begin position="179"/>
        <end position="304"/>
    </location>
</feature>
<dbReference type="InterPro" id="IPR046938">
    <property type="entry name" value="DNA_clamp_sf"/>
</dbReference>
<dbReference type="NCBIfam" id="TIGR00590">
    <property type="entry name" value="pcna"/>
    <property type="match status" value="1"/>
</dbReference>
<dbReference type="GO" id="GO:0003677">
    <property type="term" value="F:DNA binding"/>
    <property type="evidence" value="ECO:0007669"/>
    <property type="project" value="UniProtKB-KW"/>
</dbReference>
<evidence type="ECO:0000256" key="4">
    <source>
        <dbReference type="RuleBase" id="RU003671"/>
    </source>
</evidence>
<dbReference type="SUPFAM" id="SSF55979">
    <property type="entry name" value="DNA clamp"/>
    <property type="match status" value="2"/>
</dbReference>
<dbReference type="STRING" id="1051891.A0A0C3QLM2"/>
<dbReference type="PANTHER" id="PTHR11352">
    <property type="entry name" value="PROLIFERATING CELL NUCLEAR ANTIGEN"/>
    <property type="match status" value="1"/>
</dbReference>
<proteinExistence type="inferred from homology"/>
<dbReference type="InterPro" id="IPR022649">
    <property type="entry name" value="Pr_cel_nuc_antig_C"/>
</dbReference>
<dbReference type="Pfam" id="PF02747">
    <property type="entry name" value="PCNA_C"/>
    <property type="match status" value="2"/>
</dbReference>
<comment type="similarity">
    <text evidence="1 4">Belongs to the PCNA family.</text>
</comment>
<dbReference type="GO" id="GO:0043626">
    <property type="term" value="C:PCNA complex"/>
    <property type="evidence" value="ECO:0007669"/>
    <property type="project" value="TreeGrafter"/>
</dbReference>
<evidence type="ECO:0000259" key="7">
    <source>
        <dbReference type="Pfam" id="PF02747"/>
    </source>
</evidence>
<dbReference type="Proteomes" id="UP000054248">
    <property type="component" value="Unassembled WGS sequence"/>
</dbReference>
<evidence type="ECO:0000313" key="8">
    <source>
        <dbReference type="EMBL" id="KIO27559.1"/>
    </source>
</evidence>
<dbReference type="HAMAP" id="MF_00317">
    <property type="entry name" value="DNApol_clamp_arch"/>
    <property type="match status" value="1"/>
</dbReference>
<dbReference type="PROSITE" id="PS00293">
    <property type="entry name" value="PCNA_2"/>
    <property type="match status" value="1"/>
</dbReference>
<evidence type="ECO:0000256" key="3">
    <source>
        <dbReference type="RuleBase" id="RU000641"/>
    </source>
</evidence>
<gene>
    <name evidence="8" type="ORF">M407DRAFT_23245</name>
</gene>
<keyword evidence="2 4" id="KW-0238">DNA-binding</keyword>
<dbReference type="GO" id="GO:0006275">
    <property type="term" value="P:regulation of DNA replication"/>
    <property type="evidence" value="ECO:0007669"/>
    <property type="project" value="InterPro"/>
</dbReference>
<evidence type="ECO:0000256" key="5">
    <source>
        <dbReference type="SAM" id="MobiDB-lite"/>
    </source>
</evidence>
<dbReference type="CDD" id="cd00577">
    <property type="entry name" value="PCNA"/>
    <property type="match status" value="1"/>
</dbReference>